<evidence type="ECO:0000256" key="8">
    <source>
        <dbReference type="ARBA" id="ARBA00023034"/>
    </source>
</evidence>
<evidence type="ECO:0000256" key="11">
    <source>
        <dbReference type="SAM" id="MobiDB-lite"/>
    </source>
</evidence>
<dbReference type="InterPro" id="IPR001675">
    <property type="entry name" value="Glyco_trans_29"/>
</dbReference>
<feature type="region of interest" description="Disordered" evidence="11">
    <location>
        <begin position="262"/>
        <end position="288"/>
    </location>
</feature>
<gene>
    <name evidence="13" type="ORF">PPROV_000176300</name>
</gene>
<feature type="chain" id="PRO_5032758316" evidence="12">
    <location>
        <begin position="26"/>
        <end position="643"/>
    </location>
</feature>
<feature type="signal peptide" evidence="12">
    <location>
        <begin position="1"/>
        <end position="25"/>
    </location>
</feature>
<feature type="compositionally biased region" description="Acidic residues" evidence="11">
    <location>
        <begin position="207"/>
        <end position="216"/>
    </location>
</feature>
<keyword evidence="4 13" id="KW-0808">Transferase</keyword>
<name>A0A830H8J3_9CHLO</name>
<keyword evidence="14" id="KW-1185">Reference proteome</keyword>
<dbReference type="Gene3D" id="3.90.1480.20">
    <property type="entry name" value="Glycosyl transferase family 29"/>
    <property type="match status" value="1"/>
</dbReference>
<keyword evidence="9" id="KW-0472">Membrane</keyword>
<evidence type="ECO:0000256" key="5">
    <source>
        <dbReference type="ARBA" id="ARBA00022692"/>
    </source>
</evidence>
<keyword evidence="8" id="KW-0333">Golgi apparatus</keyword>
<evidence type="ECO:0000256" key="10">
    <source>
        <dbReference type="ARBA" id="ARBA00023180"/>
    </source>
</evidence>
<dbReference type="PANTHER" id="PTHR11987:SF36">
    <property type="entry name" value="SIA-ALPHA-2,3-GAL-BETA-1,4-GLCNAC-R:ALPHA 2,8-SIALYLTRANSFERASE"/>
    <property type="match status" value="1"/>
</dbReference>
<evidence type="ECO:0000256" key="9">
    <source>
        <dbReference type="ARBA" id="ARBA00023136"/>
    </source>
</evidence>
<reference evidence="13" key="1">
    <citation type="submission" date="2020-10" db="EMBL/GenBank/DDBJ databases">
        <title>Unveiling of a novel bifunctional photoreceptor, Dualchrome1, isolated from a cosmopolitan green alga.</title>
        <authorList>
            <person name="Suzuki S."/>
            <person name="Kawachi M."/>
        </authorList>
    </citation>
    <scope>NUCLEOTIDE SEQUENCE</scope>
    <source>
        <strain evidence="13">NIES 2893</strain>
    </source>
</reference>
<keyword evidence="5" id="KW-0812">Transmembrane</keyword>
<dbReference type="Pfam" id="PF00777">
    <property type="entry name" value="Glyco_transf_29"/>
    <property type="match status" value="1"/>
</dbReference>
<dbReference type="GO" id="GO:0008373">
    <property type="term" value="F:sialyltransferase activity"/>
    <property type="evidence" value="ECO:0007669"/>
    <property type="project" value="InterPro"/>
</dbReference>
<keyword evidence="3 13" id="KW-0328">Glycosyltransferase</keyword>
<keyword evidence="6" id="KW-0735">Signal-anchor</keyword>
<proteinExistence type="inferred from homology"/>
<dbReference type="InterPro" id="IPR038578">
    <property type="entry name" value="GT29-like_sf"/>
</dbReference>
<dbReference type="OrthoDB" id="10264956at2759"/>
<dbReference type="EMBL" id="BNJQ01000004">
    <property type="protein sequence ID" value="GHP03008.1"/>
    <property type="molecule type" value="Genomic_DNA"/>
</dbReference>
<evidence type="ECO:0000256" key="1">
    <source>
        <dbReference type="ARBA" id="ARBA00004323"/>
    </source>
</evidence>
<evidence type="ECO:0000256" key="12">
    <source>
        <dbReference type="SAM" id="SignalP"/>
    </source>
</evidence>
<evidence type="ECO:0000256" key="4">
    <source>
        <dbReference type="ARBA" id="ARBA00022679"/>
    </source>
</evidence>
<dbReference type="Proteomes" id="UP000660262">
    <property type="component" value="Unassembled WGS sequence"/>
</dbReference>
<comment type="similarity">
    <text evidence="2">Belongs to the glycosyltransferase 29 family.</text>
</comment>
<evidence type="ECO:0000256" key="6">
    <source>
        <dbReference type="ARBA" id="ARBA00022968"/>
    </source>
</evidence>
<keyword evidence="12" id="KW-0732">Signal</keyword>
<organism evidence="13 14">
    <name type="scientific">Pycnococcus provasolii</name>
    <dbReference type="NCBI Taxonomy" id="41880"/>
    <lineage>
        <taxon>Eukaryota</taxon>
        <taxon>Viridiplantae</taxon>
        <taxon>Chlorophyta</taxon>
        <taxon>Pseudoscourfieldiophyceae</taxon>
        <taxon>Pseudoscourfieldiales</taxon>
        <taxon>Pycnococcaceae</taxon>
        <taxon>Pycnococcus</taxon>
    </lineage>
</organism>
<comment type="caution">
    <text evidence="13">The sequence shown here is derived from an EMBL/GenBank/DDBJ whole genome shotgun (WGS) entry which is preliminary data.</text>
</comment>
<accession>A0A830H8J3</accession>
<dbReference type="GO" id="GO:0000139">
    <property type="term" value="C:Golgi membrane"/>
    <property type="evidence" value="ECO:0007669"/>
    <property type="project" value="UniProtKB-SubCell"/>
</dbReference>
<evidence type="ECO:0000256" key="2">
    <source>
        <dbReference type="ARBA" id="ARBA00006003"/>
    </source>
</evidence>
<protein>
    <submittedName>
        <fullName evidence="13">ST3 beta-galactoside alpha-2,3-sialyltransferase 4</fullName>
    </submittedName>
</protein>
<feature type="region of interest" description="Disordered" evidence="11">
    <location>
        <begin position="206"/>
        <end position="237"/>
    </location>
</feature>
<evidence type="ECO:0000313" key="13">
    <source>
        <dbReference type="EMBL" id="GHP03008.1"/>
    </source>
</evidence>
<dbReference type="AlphaFoldDB" id="A0A830H8J3"/>
<feature type="compositionally biased region" description="Low complexity" evidence="11">
    <location>
        <begin position="54"/>
        <end position="84"/>
    </location>
</feature>
<keyword evidence="7" id="KW-1133">Transmembrane helix</keyword>
<evidence type="ECO:0000256" key="7">
    <source>
        <dbReference type="ARBA" id="ARBA00022989"/>
    </source>
</evidence>
<comment type="subcellular location">
    <subcellularLocation>
        <location evidence="1">Golgi apparatus membrane</location>
        <topology evidence="1">Single-pass type II membrane protein</topology>
    </subcellularLocation>
</comment>
<feature type="region of interest" description="Disordered" evidence="11">
    <location>
        <begin position="45"/>
        <end position="84"/>
    </location>
</feature>
<evidence type="ECO:0000256" key="3">
    <source>
        <dbReference type="ARBA" id="ARBA00022676"/>
    </source>
</evidence>
<dbReference type="PANTHER" id="PTHR11987">
    <property type="entry name" value="ALPHA-2,8-SIALYLTRANSFERASE"/>
    <property type="match status" value="1"/>
</dbReference>
<evidence type="ECO:0000313" key="14">
    <source>
        <dbReference type="Proteomes" id="UP000660262"/>
    </source>
</evidence>
<dbReference type="InterPro" id="IPR050943">
    <property type="entry name" value="Glycosyltr_29_Sialyltrsf"/>
</dbReference>
<keyword evidence="10" id="KW-0325">Glycoprotein</keyword>
<sequence>MSAAPSRLVLLLLTLCASMPYASLAQAPSGSWSSLFGILGSSAGTLSEDDTSASPPWWSHDTSTSSSTSSKPPKAITSHSAPAARREWAAALKATRMPTPRGRINSVDPGPPNDDALSEIAAFSGRCLGARKPWTPGMEEPMAALAPPPPFLQMMPKPTVDPLPSARALRQPVLASRAAPPVSTFKLDKRELDSIVRTVREAVDGVTDTDDVDDDPPPASYKSLRSGGGGGGTPATTALLDATASSARRRVEQALARRVQTGPRRRRLLESADSARARGGGLKSQCEAREKKATYPGPLSVHMRNSNDEPTVLSKAARMVASCLLHGDVPLPPDLPACTYDTEQTQRELRNLLTNLTSYRKLRMERPICHTVTRGARCSTLSGNVQSGVPTGTWRREDRPPADLPAYKWRTCAIVANGPLSKVERNGKMIDAHDAVWRFNLMPASFASGFVGSRTSVRVFNRLRGYEATGKREGRGQSMKAKPGETWMFWHSRSVAYLSDVKEKHGRARVDFLHSSHIAWMASAYFEARKDVMQILSPFGWQRPSCPDQMSSGVQAILTALKLCGRVNLFGFSYSRRVLANRPGHSDGPHSMHTAHSWDFDVVLVRLLKLMGLIDVCTADDPTVTTKELQMRGKARGRTSLTY</sequence>